<proteinExistence type="predicted"/>
<dbReference type="Gene3D" id="4.10.240.10">
    <property type="entry name" value="Zn(2)-C6 fungal-type DNA-binding domain"/>
    <property type="match status" value="1"/>
</dbReference>
<feature type="domain" description="Zn(2)-C6 fungal-type" evidence="2">
    <location>
        <begin position="36"/>
        <end position="68"/>
    </location>
</feature>
<feature type="compositionally biased region" description="Polar residues" evidence="1">
    <location>
        <begin position="72"/>
        <end position="82"/>
    </location>
</feature>
<evidence type="ECO:0000256" key="1">
    <source>
        <dbReference type="SAM" id="MobiDB-lite"/>
    </source>
</evidence>
<sequence length="322" mass="34957">MSQRRRKKNPAVSIPTTEPSLAAPGPATNSKAKSGACSGCRVHKIACKFAPGETICIKCTENGHSEECVIQPTRTRQRSNSALPHELPSKPTAHKQRAPTPQFTTTTSNRQQTPQLSDIAPHAKRQCSSSLHKPTDVGALGLLASGFNSVPELDEFDDLHGLERSSDQTAEFGDPVEFMSAVMSGGPIDFDSELEVDGDETQCHEYFDLEQITTGSEDDKSSLGDSDTDDGLSTLIEQRCPYLQPVAKYAHTKRLPPAKPASKTKASMEPSYDPATCVFKIRGAVLQSQGAKTSQIQFQISSDVTLDELRTLVAEKLRRFPA</sequence>
<feature type="region of interest" description="Disordered" evidence="1">
    <location>
        <begin position="72"/>
        <end position="115"/>
    </location>
</feature>
<name>A0A0C9TNT9_PAXIN</name>
<reference evidence="3 4" key="1">
    <citation type="submission" date="2014-06" db="EMBL/GenBank/DDBJ databases">
        <authorList>
            <consortium name="DOE Joint Genome Institute"/>
            <person name="Kuo A."/>
            <person name="Kohler A."/>
            <person name="Nagy L.G."/>
            <person name="Floudas D."/>
            <person name="Copeland A."/>
            <person name="Barry K.W."/>
            <person name="Cichocki N."/>
            <person name="Veneault-Fourrey C."/>
            <person name="LaButti K."/>
            <person name="Lindquist E.A."/>
            <person name="Lipzen A."/>
            <person name="Lundell T."/>
            <person name="Morin E."/>
            <person name="Murat C."/>
            <person name="Sun H."/>
            <person name="Tunlid A."/>
            <person name="Henrissat B."/>
            <person name="Grigoriev I.V."/>
            <person name="Hibbett D.S."/>
            <person name="Martin F."/>
            <person name="Nordberg H.P."/>
            <person name="Cantor M.N."/>
            <person name="Hua S.X."/>
        </authorList>
    </citation>
    <scope>NUCLEOTIDE SEQUENCE [LARGE SCALE GENOMIC DNA]</scope>
    <source>
        <strain evidence="3 4">ATCC 200175</strain>
    </source>
</reference>
<evidence type="ECO:0000259" key="2">
    <source>
        <dbReference type="PROSITE" id="PS00463"/>
    </source>
</evidence>
<feature type="compositionally biased region" description="Polar residues" evidence="1">
    <location>
        <begin position="99"/>
        <end position="115"/>
    </location>
</feature>
<dbReference type="Proteomes" id="UP000053647">
    <property type="component" value="Unassembled WGS sequence"/>
</dbReference>
<dbReference type="PROSITE" id="PS00463">
    <property type="entry name" value="ZN2_CY6_FUNGAL_1"/>
    <property type="match status" value="1"/>
</dbReference>
<dbReference type="InterPro" id="IPR001138">
    <property type="entry name" value="Zn2Cys6_DnaBD"/>
</dbReference>
<reference evidence="4" key="2">
    <citation type="submission" date="2015-01" db="EMBL/GenBank/DDBJ databases">
        <title>Evolutionary Origins and Diversification of the Mycorrhizal Mutualists.</title>
        <authorList>
            <consortium name="DOE Joint Genome Institute"/>
            <consortium name="Mycorrhizal Genomics Consortium"/>
            <person name="Kohler A."/>
            <person name="Kuo A."/>
            <person name="Nagy L.G."/>
            <person name="Floudas D."/>
            <person name="Copeland A."/>
            <person name="Barry K.W."/>
            <person name="Cichocki N."/>
            <person name="Veneault-Fourrey C."/>
            <person name="LaButti K."/>
            <person name="Lindquist E.A."/>
            <person name="Lipzen A."/>
            <person name="Lundell T."/>
            <person name="Morin E."/>
            <person name="Murat C."/>
            <person name="Riley R."/>
            <person name="Ohm R."/>
            <person name="Sun H."/>
            <person name="Tunlid A."/>
            <person name="Henrissat B."/>
            <person name="Grigoriev I.V."/>
            <person name="Hibbett D.S."/>
            <person name="Martin F."/>
        </authorList>
    </citation>
    <scope>NUCLEOTIDE SEQUENCE [LARGE SCALE GENOMIC DNA]</scope>
    <source>
        <strain evidence="4">ATCC 200175</strain>
    </source>
</reference>
<evidence type="ECO:0000313" key="3">
    <source>
        <dbReference type="EMBL" id="KIJ08896.1"/>
    </source>
</evidence>
<feature type="region of interest" description="Disordered" evidence="1">
    <location>
        <begin position="1"/>
        <end position="35"/>
    </location>
</feature>
<gene>
    <name evidence="3" type="ORF">PAXINDRAFT_18004</name>
</gene>
<dbReference type="GO" id="GO:0000981">
    <property type="term" value="F:DNA-binding transcription factor activity, RNA polymerase II-specific"/>
    <property type="evidence" value="ECO:0007669"/>
    <property type="project" value="InterPro"/>
</dbReference>
<dbReference type="EMBL" id="KN819538">
    <property type="protein sequence ID" value="KIJ08896.1"/>
    <property type="molecule type" value="Genomic_DNA"/>
</dbReference>
<keyword evidence="4" id="KW-1185">Reference proteome</keyword>
<dbReference type="GO" id="GO:0008270">
    <property type="term" value="F:zinc ion binding"/>
    <property type="evidence" value="ECO:0007669"/>
    <property type="project" value="InterPro"/>
</dbReference>
<organism evidence="3 4">
    <name type="scientific">Paxillus involutus ATCC 200175</name>
    <dbReference type="NCBI Taxonomy" id="664439"/>
    <lineage>
        <taxon>Eukaryota</taxon>
        <taxon>Fungi</taxon>
        <taxon>Dikarya</taxon>
        <taxon>Basidiomycota</taxon>
        <taxon>Agaricomycotina</taxon>
        <taxon>Agaricomycetes</taxon>
        <taxon>Agaricomycetidae</taxon>
        <taxon>Boletales</taxon>
        <taxon>Paxilineae</taxon>
        <taxon>Paxillaceae</taxon>
        <taxon>Paxillus</taxon>
    </lineage>
</organism>
<accession>A0A0C9TNT9</accession>
<protein>
    <recommendedName>
        <fullName evidence="2">Zn(2)-C6 fungal-type domain-containing protein</fullName>
    </recommendedName>
</protein>
<dbReference type="AlphaFoldDB" id="A0A0C9TNT9"/>
<evidence type="ECO:0000313" key="4">
    <source>
        <dbReference type="Proteomes" id="UP000053647"/>
    </source>
</evidence>
<dbReference type="HOGENOM" id="CLU_863568_0_0_1"/>
<dbReference type="InterPro" id="IPR036864">
    <property type="entry name" value="Zn2-C6_fun-type_DNA-bd_sf"/>
</dbReference>